<dbReference type="Pfam" id="PF05368">
    <property type="entry name" value="NmrA"/>
    <property type="match status" value="1"/>
</dbReference>
<feature type="site" description="Important for catalytic activity, responsible for pKa modulation of the active site Glu and correct orientation of both the proton donor and substrate" evidence="18">
    <location>
        <position position="4837"/>
    </location>
</feature>
<dbReference type="SUPFAM" id="SSF48557">
    <property type="entry name" value="L-aspartase-like"/>
    <property type="match status" value="2"/>
</dbReference>
<dbReference type="Gene3D" id="1.20.200.10">
    <property type="entry name" value="Fumarase/aspartase (Central domain)"/>
    <property type="match status" value="1"/>
</dbReference>
<dbReference type="Pfam" id="PF06985">
    <property type="entry name" value="HET"/>
    <property type="match status" value="1"/>
</dbReference>
<protein>
    <recommendedName>
        <fullName evidence="16">Arginosuccinase</fullName>
        <ecNumber evidence="9">3.2.1.23</ecNumber>
        <ecNumber evidence="8">4.3.2.1</ecNumber>
    </recommendedName>
</protein>
<dbReference type="FunFam" id="1.10.40.30:FF:000001">
    <property type="entry name" value="Argininosuccinate lyase"/>
    <property type="match status" value="2"/>
</dbReference>
<dbReference type="Pfam" id="PF10435">
    <property type="entry name" value="BetaGal_dom2"/>
    <property type="match status" value="2"/>
</dbReference>
<dbReference type="SMART" id="SM01029">
    <property type="entry name" value="BetaGal_dom2"/>
    <property type="match status" value="2"/>
</dbReference>
<evidence type="ECO:0000256" key="21">
    <source>
        <dbReference type="SAM" id="SignalP"/>
    </source>
</evidence>
<evidence type="ECO:0000259" key="22">
    <source>
        <dbReference type="SMART" id="SM01029"/>
    </source>
</evidence>
<comment type="catalytic activity">
    <reaction evidence="2">
        <text>Hydrolysis of terminal non-reducing beta-D-galactose residues in beta-D-galactosides.</text>
        <dbReference type="EC" id="3.2.1.23"/>
    </reaction>
</comment>
<dbReference type="Gene3D" id="2.60.120.260">
    <property type="entry name" value="Galactose-binding domain-like"/>
    <property type="match status" value="4"/>
</dbReference>
<evidence type="ECO:0000256" key="1">
    <source>
        <dbReference type="ARBA" id="ARBA00000985"/>
    </source>
</evidence>
<dbReference type="InterPro" id="IPR000362">
    <property type="entry name" value="Fumarate_lyase_fam"/>
</dbReference>
<evidence type="ECO:0000256" key="3">
    <source>
        <dbReference type="ARBA" id="ARBA00004496"/>
    </source>
</evidence>
<dbReference type="Gene3D" id="2.115.10.20">
    <property type="entry name" value="Glycosyl hydrolase domain, family 43"/>
    <property type="match status" value="2"/>
</dbReference>
<dbReference type="InterPro" id="IPR019801">
    <property type="entry name" value="Glyco_hydro_35_CS"/>
</dbReference>
<dbReference type="FunFam" id="1.20.200.10:FF:000006">
    <property type="entry name" value="Argininosuccinate lyase"/>
    <property type="match status" value="1"/>
</dbReference>
<feature type="compositionally biased region" description="Basic and acidic residues" evidence="20">
    <location>
        <begin position="2353"/>
        <end position="2363"/>
    </location>
</feature>
<dbReference type="InterPro" id="IPR020557">
    <property type="entry name" value="Fumarate_lyase_CS"/>
</dbReference>
<evidence type="ECO:0000256" key="7">
    <source>
        <dbReference type="ARBA" id="ARBA00010755"/>
    </source>
</evidence>
<dbReference type="InterPro" id="IPR022761">
    <property type="entry name" value="Fumarate_lyase_N"/>
</dbReference>
<dbReference type="PROSITE" id="PS01182">
    <property type="entry name" value="GLYCOSYL_HYDROL_F35"/>
    <property type="match status" value="2"/>
</dbReference>
<evidence type="ECO:0000256" key="2">
    <source>
        <dbReference type="ARBA" id="ARBA00001412"/>
    </source>
</evidence>
<dbReference type="SUPFAM" id="SSF53790">
    <property type="entry name" value="Tetrapyrrole methylase"/>
    <property type="match status" value="1"/>
</dbReference>
<feature type="compositionally biased region" description="Basic and acidic residues" evidence="20">
    <location>
        <begin position="2578"/>
        <end position="2591"/>
    </location>
</feature>
<dbReference type="InterPro" id="IPR025300">
    <property type="entry name" value="BetaGal_jelly_roll_dom"/>
</dbReference>
<dbReference type="Pfam" id="PF14698">
    <property type="entry name" value="ASL_C2"/>
    <property type="match status" value="2"/>
</dbReference>
<evidence type="ECO:0000256" key="8">
    <source>
        <dbReference type="ARBA" id="ARBA00012338"/>
    </source>
</evidence>
<dbReference type="Pfam" id="PF13364">
    <property type="entry name" value="BetaGal_ABD2"/>
    <property type="match status" value="4"/>
</dbReference>
<feature type="active site" description="Proton acceptor" evidence="17">
    <location>
        <position position="4719"/>
    </location>
</feature>
<dbReference type="InterPro" id="IPR008948">
    <property type="entry name" value="L-Aspartase-like"/>
</dbReference>
<dbReference type="Gene3D" id="3.40.50.720">
    <property type="entry name" value="NAD(P)-binding Rossmann-like Domain"/>
    <property type="match status" value="1"/>
</dbReference>
<dbReference type="FunFam" id="2.102.20.10:FF:000001">
    <property type="entry name" value="Beta-galactosidase A"/>
    <property type="match status" value="1"/>
</dbReference>
<name>A0A0G4MZS6_VERLO</name>
<sequence length="5556" mass="618938">MLLSRLQILPLLASTWLSGVSAVAADAGIQSLHERQQKIVTYDGNSVLINGERLMLFSAEFHAFSLWLDILQKIKAMGYNCVSFYVNWGLVEAKPGEVRAEGIFSLEPLFEAAQKAGLYLFARPGPYVNAEVTGGGFPGWLQRVQGALRTSDEAYLKATDNYTSEIGRIIADAQITNGGPVILFQMENEYMFAVEPYPFPDFDYWNYVDNQFRSVGVVVPYVNNEAWKLGGVTPTTPASVDIYGFDSYPLGFDCWNPNQWPAQGLPTDWLQRHREISPNTPFTIVEFQGGGFQPWGGAGFESCAGLLNHEFERVLFKHAYAAGATVFNVYMTWGGTNWGNLGHSDGYTSYDYGAQITEERLVNREKYSESKLQANFFHVSPAYLEAERHFASLDWTDNAAITVTPATTNTTKFYFTSSLETVAYKLTVDTVEYGNLTVPQLSESLFLTRRDSKIHVSDYAVGDKTLVYSTAEIFTWKQYKDKTVLVVYGGPNEHHELAVEGKGDAEVIEGSDVETDQKDGYTILNWEVTEDRKVVRVHKDLYVYILNRNEAYNYWVPPTEADLGTADVIVKAGYLVRTVSIDGSSLSFVGDVNATTPIEVIGGAPTSLKALEFNGKALDFEQDDSGVVSAVIEFETPGIKLPCLSRLKWKYLDSLPEIQSDYSDDAWLDADRDTLNIANPLDTPKSLYGGDYGFHTGSLLFRGRFTANGEEASSGNALDLTTQGGNAYGTSVWLNDQFIGSWVGNAVAPAHNSTFDLPKLTEGEEYIITVVVDHMGMNGNWVVAEEQQKNPRGILNYALSGHKQSDIAWKITGNLGGEDYADDDRGPLNEGGLFAERQGYHWPQPPSDSWDDSKGPTEGIKEPGIAFYSATFDLDLPTGYDIPLSLTFGNTSDVAYRAQLFVNGYQFGKFVHHVGPQTRFPVPEGILNFQGSNHLAISLWAMEDGGARIEGLKWEVGMVSATAIVDGLINPIIPGFNPDPSIIRVKEDYFLVTSTFEYFPGVPIYTSKDLVKWEQIGHALSRPSQLPLRGTAPSGGVFAPTIRYHDGIYYVTTTIFDVISPPDNVTRVPRSFYVTTDNIWDPDSFSEPIYVDQWGFDPDLFFDDDGKVYFTSTFSEFIDYGSFANHITEIDIKTGNSLSASRVLHTTTVPEDVGYPLTEASHLYKINGTYYMISADSGTEENHSANNYRASSLEGPWEANPKNPVLWNGRDRSLPVLATGHADMVEGTDGRWWAVFLATRPQNPRNATGRPQLGRETFLCPVTWEDGWPVFNGGAPITEHMPGVLYDLPRPARWRDDFDGGLADGAYYHQRTPYKDFTDFASAPGKLRIRGNVYDLSHRETPAALFRKQIDVNTTWSTELSAFEPSSARQEAGAAVFLSIHYHNSIAVTRCEDSEARCIVVHTRTGPDATLNTTYIEDEGVAAGKPVKLFIEARDVGFRLGYATGCGRPRWVASVENRWLQAFVSGWQNFVGTHFAIYATGTKLPILNPAYNASIQYDKLLFKEDILGSIAFARANAKSGIISKDEFTEIERGLREVQKEWEADTFVIMPNDEDIHTANERRLGEIIGKDIAGKLHTGRSRNEQVACDMRLWLRNQIQEIEGHLKALIEVIAARAEAENGVLMPGYTHLQRAMPVLWSQHLLSFGFYFANDLERLRETSKRVNRSPLGCGALAGNGFNIDRDMMAEELGFADILWNSMNAVSDRDFVTEFLQWGSMFMQHISRWAEDLILYSSSEFGFISIADAYSTGSSLMPNKKNPDGLELLRGKAGRAFGHMAGLMMTQKGLPSTYQKDLQESWEPMLDHVKTISDSLQIAQGVLSTLTIRPERMKAALDPFMLATDLADYLVRKGVPFRETHHISGRCVATSEKLGIPMNELSLEQLQAIDGRFGEDVAQTFDYERSVEMRSVKGGTSRSSVLEQIKGGSVARRFLAAHFRVRAITRNPSSPAALALAKEGAEVVAADLDDAVALAAALQGANLIFSVTNYWEPFFRPDCRAAADKQGITCRRFAYDVEVRQGKNIADAAAKTVDTLVENGFLVSTLSHAGRCSQGKYKDLYHFDSKADVFPAYVDEKYPALAAKMSCIHTGFFYTSHRILPNSYFGKRPDGTFQMSFTTAPDRMAPHFDPVADMGSFTFAVSQMPPGKAYMAEGTTCSWTEWIQTWGKLTGQPVAYNQVTFDEMVAATGEEATGIEVALMFEYTTDPGYDGGMDLLRAEDIRKAGIDCPMTSLEDNVNQSSWSASNNQARYLERPMQYSQYPPQEPFQPIIDGTNTQNRSFHPSGVSPQHHFHGCHVFQVQGNMTLPSMPSMPSLLPARMIQSSAGGMPPVYHSSAEAGPRRFEPEAHVTSTIPPIQRSDDVRLRNEEALQVQPKPQAKDQPAGDGSQPAQHAWDENPRQPGRGSITGDSIHSSLQPVNSAGLRILSPWQQAEIDEYLKVVGYYGNPKYPALPSNIKPRVSNTNPVWNNTLGNVQPEPKPLIPYMTPANIKLLRPSPRHSVRPIALRRGNKQPANVAVVTEKDHWLPDVCDKTVKRCTGDDDVYDATPKAVLRHAATSKILPTLHASANPKSTASKQNSIPEHSVRQPQKEHHSRSIGDSMVRARNLQNEEWAALFRRAGPSADVDGSVPGGTSKSSDLLMQPIPVLNAEQILAPSAVRDGAAKASVFEPNATANQHMSMPEKKREPANASGAPFPGPAVFPSRESLNRLLAAPKTPPELKPSGMSDTLLRQYILGTQARDVAATKEIAALTEILKTTEVALRAAHVEHAAALAQKEAHFDYYTRQIDETLLNVDGRSEDALTAQLVRSLLSALKENAQLGGRVPDPFAADDGAKTSRTQLLIEQLTKQLRLANRELSVSNDRYELLRQRFDDQAAEVEERMAEIEEVQQSKFSCFVERSADFFTEKRQVIEETQKQLKEERHAFEEVMAALQRERGAHEDARLQTNMAEVARLAAVAETDEVKARCLKAENLAAMIRKDYDDKCVEKKEISWDLQTAKDELLAHHEEAGRMVCQFEGELASTRAALADARKDLRVAHEYIRKQKVEDAELDRTALTELTKKDALIEELAEKAIDSDDEPSDMPEKTKALRRHLRKIDSKLPHTCIPPVELLTPSFVRASSLKDRSASDADAEWSPTIDQAKHVSPSTLDQVKHFNGIPVLDGFKTTNYVETLEALPRIQGLHAIRLLTILPGAFADELQCTLERYFIDRSGEFETLSYTWKGASFTQPLVVNDDRFLVTSNVETALKHLRYPDTARTVWIDSICIDQRNVIEKNAQVRLMGNIYKQGTRVVAWIGMENEEEDGIGTQALDVAGAFALALEIGKEGSAKYPDVIKRHSEYALFSLTKLSDRSYFRRQWVIQEISLSREITVKCATHEIDWNSLSEAAEGMRCFGQDPRANLLFGGTRRIWDLFGIRAMEFCREKSVAGDFSNDLLELLQTTRGREATDPRDMVYSLMGICGKDSMPVDVDYRKHVVRLYKEIAKDSILQSLNLNFLRMCDHWSRDEGLPSWTVNWTHIWAGQWMNRSLDFLPRPPAKARLDPNSDDLAFSDDLNFLTIKGHLVDVIILCQEHTDMPKNPKDSIGDDEIYEVLKGVFAKAENLCVSLMRPGQTPEERRREFIESFFWCFTGGAKTDFTKEDLADLHDKIMAGHVPEEDRKFWNKYSLKLVRFLADARLFVTRGAVIGYAERVCDARPGDLLISFKGCTAESVLINRAVGDKFELISGCFLHFTPEESMAHQKTVDDVNDGTFKTEKPSSSPQPTMLYLVGLGLSDETDITVKGLEVVKKASRVTYDGNSVLINGERLMLFSAEFHAFSLWLDILQKIKAMGYNCVSFYVNWGLVEAKPGERPGPYVNAEVTGGGFPGWLQRVQGALRTSDEAYLKATDNYTAEIGRIIADAQITNGGPVILFQMENEYMFAVEPYPFPDFNYWNYVDNQFRSVGVVVPYVNNEAWKLGGVTPTTPASVDIYGFDSYPLGFDCWNPNQWPAQGLPTDWLQRHREISPNTPFTIVEFQGGGFQPWGGAGFESCAGLLNHEFERVLFKHAYAAGATLFNVYMTWGGTNWGNLGHSDGYTSYDYGAQITEERLVNREKYSESKLQANFFHVSPAYLEAERHFASLDWTDNSAITVTPATTNTTKFYFARHTQYSSLETVAYKLTVDTVEYGNLTVPQLSESLFLTRRDSKIHVSDYAVGDKTLVYSTAEIFTWKQYKDKTVLVVYGGPNEHHELAVEGKGDAEVIEGSDVETDQKDGYTILNWEVTEDRKVVRVHKDLYVYILNRNEAYNYWVPPTEADLGTADVIVKAGYLVRTVSIDGSSLSFVGDVNATTPIEVIGGAPTSLKALEFNGKALDFEQDDSGVVSAVIEFKTPDIKLPCLSRLKWKYLDSLPEIQSDYSDDAWLDADKDTLNIANPLDTPKSLYGGDYGFHTGSLLFRGRFTANGEEASSGNALDLTTQGGNAYGTSVWLNDQFIGSWVGNAVAPAHNSTFDLPKLTEGEEYIITVVVDHMGMNGNWVVAEEQQKNPRGILNYALSGHKQSDIAWKITGNLGGEDYADDDRGPLNEGGLFAERQGYHWPQPPSDSWEDSKGPTEGIKEPGIAFYSATFDLDLPTGYDIPLSLTFGKTTDVAYRAQLFVNGYQFGKFVHHVGPQTRFPVPEGILNFQGSNHLAISLWAMEDGGARIEGLKWEVGMVSATGFGPVEPAPQPKWPIVDGLINPIIPGFNPDPSIIRVKDDYFLVTSTFEYFPGVPIYTSKDLVKWEQIGHALSRPSQLPLRGTAPSGGVFAPTIRYHDGIYYVTTTIFDVISPPDNVTRVPRSFYVTTDNIWDPDSFSEPIYVDQWGFDPDLFFDDDGKVYFTSTFSEFIDYGSFANHITEIDIKTGNSLSESRVLHTTTVPEDVGYPLTEASHLYKINGTYYMISADSGTEENHSANNYRASSLEGPWEANPNNPVLWNGRDRSLPVLATGHADIVEGTDGRWWAVFLATRPQNPRNATGRPQLGRETFLCPVTWEDGWPVFNGGAPITEHMPGVLYDLPRPARWRDDFDGGLADGAYYHQRTPYKDFTDFASAPGKLRIRGNVYDLSHRETPAALFRKQVDVNTTWSTELSAFEPSSVRQEAGAAVYLSIHYHNSIAVTRCEDSEARCIVVHTRTGPDATLNTTYIDDEGVAAGKPVTLFIEARDVGYRLGYATGCGRPRWVASVENRWLQAFVSGWQNFVGTHFAIYVTGTKLPILNPAYNASIQYDKLLFKEDILGSIAFARANAKSGIISNDEFTEIERGLREVQKEWEADTFVIMPNDEDIHTANERRLGEIIGKDIAGKLHTGRSRNEQVACDMRLWLRNQIQEIEGHLIALIEVIAARAEAENGVLMPGYTHLQRAMPVLWSQHLLSFGFYFANDLERLRETSKRVNRSPLGCGALAGNGFNIDRDMMAEELGFADILWNSMNAIAQGILSTLTIRPERMKAALDPFMLATDLADYLVRKGVPFRETHHISGRCVATSEKLGIPMNELSLEQLQAIDSRFGEDVAQTFDYERSVEMRSVKGGTSRSSVLEQIKVLMATLA</sequence>
<dbReference type="CDD" id="cd01359">
    <property type="entry name" value="Argininosuccinate_lyase"/>
    <property type="match status" value="2"/>
</dbReference>
<dbReference type="CDD" id="cd18617">
    <property type="entry name" value="GH43_XynB-like"/>
    <property type="match status" value="2"/>
</dbReference>
<dbReference type="InterPro" id="IPR031330">
    <property type="entry name" value="Gly_Hdrlase_35_cat"/>
</dbReference>
<dbReference type="Gene3D" id="3.90.25.10">
    <property type="entry name" value="UDP-galactose 4-epimerase, domain 1"/>
    <property type="match status" value="1"/>
</dbReference>
<comment type="similarity">
    <text evidence="7">Belongs to the lyase 1 family. Argininosuccinate lyase subfamily.</text>
</comment>
<evidence type="ECO:0000256" key="19">
    <source>
        <dbReference type="SAM" id="Coils"/>
    </source>
</evidence>
<keyword evidence="10" id="KW-0963">Cytoplasm</keyword>
<dbReference type="UniPathway" id="UPA00068"/>
<dbReference type="Gene3D" id="1.10.40.30">
    <property type="entry name" value="Fumarase/aspartase (C-terminal domain)"/>
    <property type="match status" value="2"/>
</dbReference>
<dbReference type="Gene3D" id="2.60.120.200">
    <property type="match status" value="2"/>
</dbReference>
<dbReference type="HAMAP" id="MF_00006">
    <property type="entry name" value="Arg_succ_lyase"/>
    <property type="match status" value="1"/>
</dbReference>
<dbReference type="InterPro" id="IPR023296">
    <property type="entry name" value="Glyco_hydro_beta-prop_sf"/>
</dbReference>
<dbReference type="Proteomes" id="UP000044602">
    <property type="component" value="Unassembled WGS sequence"/>
</dbReference>
<dbReference type="GO" id="GO:0004056">
    <property type="term" value="F:argininosuccinate lyase activity"/>
    <property type="evidence" value="ECO:0007669"/>
    <property type="project" value="UniProtKB-EC"/>
</dbReference>
<feature type="signal peptide" evidence="21">
    <location>
        <begin position="1"/>
        <end position="22"/>
    </location>
</feature>
<dbReference type="Pfam" id="PF00206">
    <property type="entry name" value="Lyase_1"/>
    <property type="match status" value="2"/>
</dbReference>
<dbReference type="Gene3D" id="2.102.20.10">
    <property type="entry name" value="Beta-galactosidase, domain 2"/>
    <property type="match status" value="2"/>
</dbReference>
<dbReference type="InterPro" id="IPR010730">
    <property type="entry name" value="HET"/>
</dbReference>
<reference evidence="23 24" key="1">
    <citation type="submission" date="2015-05" db="EMBL/GenBank/DDBJ databases">
        <authorList>
            <person name="Wang D.B."/>
            <person name="Wang M."/>
        </authorList>
    </citation>
    <scope>NUCLEOTIDE SEQUENCE [LARGE SCALE GENOMIC DNA]</scope>
    <source>
        <strain evidence="23">VL1</strain>
    </source>
</reference>
<dbReference type="InterPro" id="IPR008979">
    <property type="entry name" value="Galactose-bd-like_sf"/>
</dbReference>
<feature type="region of interest" description="Disordered" evidence="20">
    <location>
        <begin position="2322"/>
        <end position="2408"/>
    </location>
</feature>
<comment type="catalytic activity">
    <reaction evidence="1">
        <text>2-(N(omega)-L-arginino)succinate = fumarate + L-arginine</text>
        <dbReference type="Rhea" id="RHEA:24020"/>
        <dbReference type="ChEBI" id="CHEBI:29806"/>
        <dbReference type="ChEBI" id="CHEBI:32682"/>
        <dbReference type="ChEBI" id="CHEBI:57472"/>
        <dbReference type="EC" id="4.3.2.1"/>
    </reaction>
</comment>
<accession>A0A0G4MZS6</accession>
<dbReference type="FunFam" id="2.60.120.260:FF:000065">
    <property type="entry name" value="Beta-galactosidase A"/>
    <property type="match status" value="2"/>
</dbReference>
<dbReference type="FunFam" id="1.10.275.10:FF:000002">
    <property type="entry name" value="Argininosuccinate lyase"/>
    <property type="match status" value="2"/>
</dbReference>
<evidence type="ECO:0000256" key="4">
    <source>
        <dbReference type="ARBA" id="ARBA00004941"/>
    </source>
</evidence>
<dbReference type="GO" id="GO:0008168">
    <property type="term" value="F:methyltransferase activity"/>
    <property type="evidence" value="ECO:0007669"/>
    <property type="project" value="InterPro"/>
</dbReference>
<dbReference type="SUPFAM" id="SSF117100">
    <property type="entry name" value="Beta-galactosidase LacA, domain 3"/>
    <property type="match status" value="2"/>
</dbReference>
<dbReference type="InterPro" id="IPR006710">
    <property type="entry name" value="Glyco_hydro_43"/>
</dbReference>
<dbReference type="SUPFAM" id="SSF51735">
    <property type="entry name" value="NAD(P)-binding Rossmann-fold domains"/>
    <property type="match status" value="1"/>
</dbReference>
<dbReference type="SUPFAM" id="SSF49899">
    <property type="entry name" value="Concanavalin A-like lectins/glucanases"/>
    <property type="match status" value="2"/>
</dbReference>
<dbReference type="GO" id="GO:0004565">
    <property type="term" value="F:beta-galactosidase activity"/>
    <property type="evidence" value="ECO:0007669"/>
    <property type="project" value="UniProtKB-EC"/>
</dbReference>
<dbReference type="SUPFAM" id="SSF75005">
    <property type="entry name" value="Arabinanase/levansucrase/invertase"/>
    <property type="match status" value="2"/>
</dbReference>
<dbReference type="PRINTS" id="PR00149">
    <property type="entry name" value="FUMRATELYASE"/>
</dbReference>
<dbReference type="InterPro" id="IPR035996">
    <property type="entry name" value="4pyrrol_Methylase_sf"/>
</dbReference>
<evidence type="ECO:0000313" key="23">
    <source>
        <dbReference type="EMBL" id="CRK39560.1"/>
    </source>
</evidence>
<dbReference type="SUPFAM" id="SSF49785">
    <property type="entry name" value="Galactose-binding domain-like"/>
    <property type="match status" value="4"/>
</dbReference>
<feature type="compositionally biased region" description="Polar residues" evidence="20">
    <location>
        <begin position="2564"/>
        <end position="2576"/>
    </location>
</feature>
<dbReference type="PRINTS" id="PR00145">
    <property type="entry name" value="ARGSUCLYASE"/>
</dbReference>
<dbReference type="InterPro" id="IPR025972">
    <property type="entry name" value="BetaGal_dom3"/>
</dbReference>
<dbReference type="Pfam" id="PF04616">
    <property type="entry name" value="Glyco_hydro_43"/>
    <property type="match status" value="2"/>
</dbReference>
<comment type="subcellular location">
    <subcellularLocation>
        <location evidence="3">Cytoplasm</location>
    </subcellularLocation>
</comment>
<keyword evidence="14" id="KW-0456">Lyase</keyword>
<gene>
    <name evidence="23" type="ORF">BN1708_007982</name>
</gene>
<evidence type="ECO:0000256" key="15">
    <source>
        <dbReference type="ARBA" id="ARBA00023295"/>
    </source>
</evidence>
<keyword evidence="15" id="KW-0326">Glycosidase</keyword>
<feature type="domain" description="Beta-galactosidase" evidence="22">
    <location>
        <begin position="4104"/>
        <end position="4281"/>
    </location>
</feature>
<dbReference type="GO" id="GO:0005975">
    <property type="term" value="P:carbohydrate metabolic process"/>
    <property type="evidence" value="ECO:0007669"/>
    <property type="project" value="InterPro"/>
</dbReference>
<dbReference type="SUPFAM" id="SSF51445">
    <property type="entry name" value="(Trans)glycosidases"/>
    <property type="match status" value="2"/>
</dbReference>
<dbReference type="EMBL" id="CVQH01025861">
    <property type="protein sequence ID" value="CRK39560.1"/>
    <property type="molecule type" value="Genomic_DNA"/>
</dbReference>
<evidence type="ECO:0000256" key="18">
    <source>
        <dbReference type="PIRSR" id="PIRSR606710-2"/>
    </source>
</evidence>
<comment type="pathway">
    <text evidence="4">Amino-acid biosynthesis; L-arginine biosynthesis; L-arginine from L-ornithine and carbamoyl phosphate: step 3/3.</text>
</comment>
<evidence type="ECO:0000256" key="16">
    <source>
        <dbReference type="ARBA" id="ARBA00032749"/>
    </source>
</evidence>
<dbReference type="InterPro" id="IPR017853">
    <property type="entry name" value="GH"/>
</dbReference>
<dbReference type="FunFam" id="3.20.20.80:FF:000040">
    <property type="entry name" value="Beta-galactosidase A"/>
    <property type="match status" value="1"/>
</dbReference>
<dbReference type="InterPro" id="IPR024083">
    <property type="entry name" value="Fumarase/histidase_N"/>
</dbReference>
<dbReference type="PANTHER" id="PTHR43814">
    <property type="entry name" value="ARGININOSUCCINATE LYASE"/>
    <property type="match status" value="1"/>
</dbReference>
<dbReference type="PROSITE" id="PS00163">
    <property type="entry name" value="FUMARATE_LYASES"/>
    <property type="match status" value="1"/>
</dbReference>
<evidence type="ECO:0000256" key="5">
    <source>
        <dbReference type="ARBA" id="ARBA00009809"/>
    </source>
</evidence>
<feature type="region of interest" description="Disordered" evidence="20">
    <location>
        <begin position="4564"/>
        <end position="4583"/>
    </location>
</feature>
<evidence type="ECO:0000256" key="12">
    <source>
        <dbReference type="ARBA" id="ARBA00022801"/>
    </source>
</evidence>
<feature type="domain" description="Beta-galactosidase" evidence="22">
    <location>
        <begin position="382"/>
        <end position="554"/>
    </location>
</feature>
<evidence type="ECO:0000256" key="11">
    <source>
        <dbReference type="ARBA" id="ARBA00022729"/>
    </source>
</evidence>
<evidence type="ECO:0000256" key="10">
    <source>
        <dbReference type="ARBA" id="ARBA00022490"/>
    </source>
</evidence>
<dbReference type="STRING" id="100787.A0A0G4MZS6"/>
<keyword evidence="19" id="KW-0175">Coiled coil</keyword>
<keyword evidence="12" id="KW-0378">Hydrolase</keyword>
<dbReference type="InterPro" id="IPR018954">
    <property type="entry name" value="Betagal_dom2"/>
</dbReference>
<dbReference type="Gene3D" id="2.60.390.10">
    <property type="entry name" value="Beta-galactosidase, domain 3"/>
    <property type="match status" value="2"/>
</dbReference>
<dbReference type="Pfam" id="PF13363">
    <property type="entry name" value="BetaGal_dom3"/>
    <property type="match status" value="2"/>
</dbReference>
<evidence type="ECO:0000256" key="13">
    <source>
        <dbReference type="ARBA" id="ARBA00023180"/>
    </source>
</evidence>
<feature type="region of interest" description="Disordered" evidence="20">
    <location>
        <begin position="2557"/>
        <end position="2593"/>
    </location>
</feature>
<dbReference type="InterPro" id="IPR029419">
    <property type="entry name" value="Arg_succ_lyase_C"/>
</dbReference>
<evidence type="ECO:0000256" key="17">
    <source>
        <dbReference type="PIRSR" id="PIRSR606710-1"/>
    </source>
</evidence>
<dbReference type="GO" id="GO:0042450">
    <property type="term" value="P:L-arginine biosynthetic process via ornithine"/>
    <property type="evidence" value="ECO:0007669"/>
    <property type="project" value="InterPro"/>
</dbReference>
<feature type="active site" description="Proton donor" evidence="17">
    <location>
        <position position="4899"/>
    </location>
</feature>
<dbReference type="PANTHER" id="PTHR43814:SF1">
    <property type="entry name" value="ARGININOSUCCINATE LYASE"/>
    <property type="match status" value="1"/>
</dbReference>
<keyword evidence="11 21" id="KW-0732">Signal</keyword>
<evidence type="ECO:0000313" key="24">
    <source>
        <dbReference type="Proteomes" id="UP000044602"/>
    </source>
</evidence>
<feature type="chain" id="PRO_5002567523" description="Arginosuccinase" evidence="21">
    <location>
        <begin position="23"/>
        <end position="5556"/>
    </location>
</feature>
<keyword evidence="13" id="KW-0325">Glycoprotein</keyword>
<dbReference type="NCBIfam" id="TIGR00838">
    <property type="entry name" value="argH"/>
    <property type="match status" value="1"/>
</dbReference>
<dbReference type="Gene3D" id="3.20.20.80">
    <property type="entry name" value="Glycosidases"/>
    <property type="match status" value="3"/>
</dbReference>
<feature type="coiled-coil region" evidence="19">
    <location>
        <begin position="2838"/>
        <end position="2930"/>
    </location>
</feature>
<dbReference type="InterPro" id="IPR037110">
    <property type="entry name" value="Betagal_dom2_sf"/>
</dbReference>
<dbReference type="InterPro" id="IPR009049">
    <property type="entry name" value="Argininosuccinate_lyase"/>
</dbReference>
<keyword evidence="24" id="KW-1185">Reference proteome</keyword>
<dbReference type="GO" id="GO:0005829">
    <property type="term" value="C:cytosol"/>
    <property type="evidence" value="ECO:0007669"/>
    <property type="project" value="TreeGrafter"/>
</dbReference>
<dbReference type="InterPro" id="IPR013320">
    <property type="entry name" value="ConA-like_dom_sf"/>
</dbReference>
<evidence type="ECO:0000256" key="6">
    <source>
        <dbReference type="ARBA" id="ARBA00009865"/>
    </source>
</evidence>
<dbReference type="EC" id="4.3.2.1" evidence="8"/>
<comment type="similarity">
    <text evidence="6">Belongs to the glycosyl hydrolase 43 family.</text>
</comment>
<dbReference type="InterPro" id="IPR036833">
    <property type="entry name" value="BetaGal_dom3_sf"/>
</dbReference>
<dbReference type="InterPro" id="IPR036291">
    <property type="entry name" value="NAD(P)-bd_dom_sf"/>
</dbReference>
<evidence type="ECO:0000256" key="14">
    <source>
        <dbReference type="ARBA" id="ARBA00023239"/>
    </source>
</evidence>
<dbReference type="Pfam" id="PF01301">
    <property type="entry name" value="Glyco_hydro_35"/>
    <property type="match status" value="3"/>
</dbReference>
<dbReference type="SUPFAM" id="SSF51011">
    <property type="entry name" value="Glycosyl hydrolase domain"/>
    <property type="match status" value="2"/>
</dbReference>
<evidence type="ECO:0000256" key="9">
    <source>
        <dbReference type="ARBA" id="ARBA00012756"/>
    </source>
</evidence>
<organism evidence="23 24">
    <name type="scientific">Verticillium longisporum</name>
    <name type="common">Verticillium dahliae var. longisporum</name>
    <dbReference type="NCBI Taxonomy" id="100787"/>
    <lineage>
        <taxon>Eukaryota</taxon>
        <taxon>Fungi</taxon>
        <taxon>Dikarya</taxon>
        <taxon>Ascomycota</taxon>
        <taxon>Pezizomycotina</taxon>
        <taxon>Sordariomycetes</taxon>
        <taxon>Hypocreomycetidae</taxon>
        <taxon>Glomerellales</taxon>
        <taxon>Plectosphaerellaceae</taxon>
        <taxon>Verticillium</taxon>
    </lineage>
</organism>
<evidence type="ECO:0000256" key="20">
    <source>
        <dbReference type="SAM" id="MobiDB-lite"/>
    </source>
</evidence>
<dbReference type="Gene3D" id="1.10.275.10">
    <property type="entry name" value="Fumarase/aspartase (N-terminal domain)"/>
    <property type="match status" value="3"/>
</dbReference>
<dbReference type="EC" id="3.2.1.23" evidence="9"/>
<comment type="similarity">
    <text evidence="5">Belongs to the glycosyl hydrolase 35 family.</text>
</comment>
<feature type="region of interest" description="Disordered" evidence="20">
    <location>
        <begin position="2669"/>
        <end position="2688"/>
    </location>
</feature>
<dbReference type="InterPro" id="IPR008030">
    <property type="entry name" value="NmrA-like"/>
</dbReference>
<proteinExistence type="inferred from homology"/>